<dbReference type="Pfam" id="PF00924">
    <property type="entry name" value="MS_channel_2nd"/>
    <property type="match status" value="1"/>
</dbReference>
<reference evidence="13" key="1">
    <citation type="journal article" date="2014" name="Int. J. Syst. Evol. Microbiol.">
        <title>Complete genome sequence of Corynebacterium casei LMG S-19264T (=DSM 44701T), isolated from a smear-ripened cheese.</title>
        <authorList>
            <consortium name="US DOE Joint Genome Institute (JGI-PGF)"/>
            <person name="Walter F."/>
            <person name="Albersmeier A."/>
            <person name="Kalinowski J."/>
            <person name="Ruckert C."/>
        </authorList>
    </citation>
    <scope>NUCLEOTIDE SEQUENCE</scope>
    <source>
        <strain evidence="13">NBRC 101628</strain>
    </source>
</reference>
<feature type="domain" description="Mechanosensitive ion channel MscS C-terminal" evidence="11">
    <location>
        <begin position="431"/>
        <end position="513"/>
    </location>
</feature>
<keyword evidence="7" id="KW-0406">Ion transport</keyword>
<evidence type="ECO:0000256" key="7">
    <source>
        <dbReference type="RuleBase" id="RU369025"/>
    </source>
</evidence>
<keyword evidence="5 7" id="KW-1133">Transmembrane helix</keyword>
<feature type="transmembrane region" description="Helical" evidence="7">
    <location>
        <begin position="313"/>
        <end position="332"/>
    </location>
</feature>
<sequence length="529" mass="58624">MPMVVRQLVWLLGISLLLVTVQANANNLDQELAQLEAQAQSAESDGHFLSESLQLAEFRLQQSWSRSRSQLSGQSGEAELQAQLAWLGQYAGYLDKRLQALNKAYDKAPTNDLLDGIVRRYQQMDAYYLALLETLDWAEQAGIDTQNERAALRSQLDQRADLLVDYAMFSQQKLDQLSAKMALLPADQQSELAAQSAAIRSHLRAVDASLSKSIPLMNSLGLDTTGYQQALFTMTGDITQDVLSINLAQKLAKQWWQQAKSELTESGPGLVFKILVFVAILAVAVILSRVAAKLVRRAVKTSKLNFSQLLQDFFTNLAAKLVIVIGVLIGLSQLGLELGPLLAGFGIAGVIIGFALQDTLSNFASGMMILVYRPYDVGDLVIAAGVTGVVSHMSLVSTTIKTLDNQRLIIPNNKIWGDIINNITAENHRRIDMVFGISYSDDLDHAERVLRDIVDNHPKVLKSPEAKVKVHTLNNSSVDFVVRPWVKPEDYWDVHWDVTKAVKQRFDAEGISIPFPQTDVHLFNETKQS</sequence>
<evidence type="ECO:0000256" key="4">
    <source>
        <dbReference type="ARBA" id="ARBA00022692"/>
    </source>
</evidence>
<dbReference type="Gene3D" id="1.10.287.1260">
    <property type="match status" value="1"/>
</dbReference>
<feature type="domain" description="Mechanosensitive ion channel transmembrane helices 2/3" evidence="12">
    <location>
        <begin position="321"/>
        <end position="357"/>
    </location>
</feature>
<comment type="subcellular location">
    <subcellularLocation>
        <location evidence="7">Cell inner membrane</location>
        <topology evidence="7">Multi-pass membrane protein</topology>
    </subcellularLocation>
    <subcellularLocation>
        <location evidence="1">Cell membrane</location>
        <topology evidence="1">Multi-pass membrane protein</topology>
    </subcellularLocation>
</comment>
<dbReference type="SUPFAM" id="SSF50182">
    <property type="entry name" value="Sm-like ribonucleoproteins"/>
    <property type="match status" value="1"/>
</dbReference>
<evidence type="ECO:0000313" key="13">
    <source>
        <dbReference type="EMBL" id="GLP97286.1"/>
    </source>
</evidence>
<keyword evidence="6 7" id="KW-0472">Membrane</keyword>
<feature type="domain" description="Mechanosensitive ion channel MscS" evidence="10">
    <location>
        <begin position="358"/>
        <end position="424"/>
    </location>
</feature>
<dbReference type="Pfam" id="PF21088">
    <property type="entry name" value="MS_channel_1st"/>
    <property type="match status" value="1"/>
</dbReference>
<dbReference type="InterPro" id="IPR010920">
    <property type="entry name" value="LSM_dom_sf"/>
</dbReference>
<dbReference type="EMBL" id="BSNC01000006">
    <property type="protein sequence ID" value="GLP97286.1"/>
    <property type="molecule type" value="Genomic_DNA"/>
</dbReference>
<dbReference type="PANTHER" id="PTHR30221">
    <property type="entry name" value="SMALL-CONDUCTANCE MECHANOSENSITIVE CHANNEL"/>
    <property type="match status" value="1"/>
</dbReference>
<dbReference type="SUPFAM" id="SSF82689">
    <property type="entry name" value="Mechanosensitive channel protein MscS (YggB), C-terminal domain"/>
    <property type="match status" value="1"/>
</dbReference>
<dbReference type="InterPro" id="IPR045275">
    <property type="entry name" value="MscS_archaea/bacteria_type"/>
</dbReference>
<dbReference type="SUPFAM" id="SSF82861">
    <property type="entry name" value="Mechanosensitive channel protein MscS (YggB), transmembrane region"/>
    <property type="match status" value="1"/>
</dbReference>
<keyword evidence="7" id="KW-0997">Cell inner membrane</keyword>
<dbReference type="Gene3D" id="3.30.70.100">
    <property type="match status" value="1"/>
</dbReference>
<dbReference type="Pfam" id="PF21082">
    <property type="entry name" value="MS_channel_3rd"/>
    <property type="match status" value="1"/>
</dbReference>
<keyword evidence="3" id="KW-1003">Cell membrane</keyword>
<keyword evidence="8" id="KW-0175">Coiled coil</keyword>
<dbReference type="RefSeq" id="WP_095504861.1">
    <property type="nucleotide sequence ID" value="NZ_BSNC01000006.1"/>
</dbReference>
<evidence type="ECO:0000256" key="5">
    <source>
        <dbReference type="ARBA" id="ARBA00022989"/>
    </source>
</evidence>
<evidence type="ECO:0000256" key="6">
    <source>
        <dbReference type="ARBA" id="ARBA00023136"/>
    </source>
</evidence>
<comment type="similarity">
    <text evidence="2 7">Belongs to the MscS (TC 1.A.23) family.</text>
</comment>
<dbReference type="InterPro" id="IPR049278">
    <property type="entry name" value="MS_channel_C"/>
</dbReference>
<keyword evidence="4 7" id="KW-0812">Transmembrane</keyword>
<evidence type="ECO:0000256" key="3">
    <source>
        <dbReference type="ARBA" id="ARBA00022475"/>
    </source>
</evidence>
<keyword evidence="14" id="KW-1185">Reference proteome</keyword>
<feature type="transmembrane region" description="Helical" evidence="7">
    <location>
        <begin position="377"/>
        <end position="396"/>
    </location>
</feature>
<feature type="transmembrane region" description="Helical" evidence="7">
    <location>
        <begin position="270"/>
        <end position="292"/>
    </location>
</feature>
<dbReference type="Gene3D" id="2.30.30.60">
    <property type="match status" value="1"/>
</dbReference>
<comment type="caution">
    <text evidence="13">The sequence shown here is derived from an EMBL/GenBank/DDBJ whole genome shotgun (WGS) entry which is preliminary data.</text>
</comment>
<dbReference type="Proteomes" id="UP001161422">
    <property type="component" value="Unassembled WGS sequence"/>
</dbReference>
<evidence type="ECO:0000259" key="11">
    <source>
        <dbReference type="Pfam" id="PF21082"/>
    </source>
</evidence>
<comment type="function">
    <text evidence="7">Mechanosensitive channel that participates in the regulation of osmotic pressure changes within the cell, opening in response to stretch forces in the membrane lipid bilayer, without the need for other proteins. Contributes to normal resistance to hypoosmotic shock. Forms an ion channel of 1.0 nanosiemens conductance with a slight preference for anions.</text>
</comment>
<comment type="subunit">
    <text evidence="7">Homoheptamer.</text>
</comment>
<evidence type="ECO:0000256" key="1">
    <source>
        <dbReference type="ARBA" id="ARBA00004651"/>
    </source>
</evidence>
<evidence type="ECO:0000256" key="8">
    <source>
        <dbReference type="SAM" id="Coils"/>
    </source>
</evidence>
<gene>
    <name evidence="13" type="ORF">GCM10007895_25930</name>
</gene>
<feature type="transmembrane region" description="Helical" evidence="7">
    <location>
        <begin position="338"/>
        <end position="356"/>
    </location>
</feature>
<dbReference type="PANTHER" id="PTHR30221:SF1">
    <property type="entry name" value="SMALL-CONDUCTANCE MECHANOSENSITIVE CHANNEL"/>
    <property type="match status" value="1"/>
</dbReference>
<feature type="chain" id="PRO_5041199983" description="Small-conductance mechanosensitive channel" evidence="9">
    <location>
        <begin position="26"/>
        <end position="529"/>
    </location>
</feature>
<dbReference type="InterPro" id="IPR011014">
    <property type="entry name" value="MscS_channel_TM-2"/>
</dbReference>
<keyword evidence="7" id="KW-0813">Transport</keyword>
<dbReference type="InterPro" id="IPR023408">
    <property type="entry name" value="MscS_beta-dom_sf"/>
</dbReference>
<protein>
    <recommendedName>
        <fullName evidence="7">Small-conductance mechanosensitive channel</fullName>
    </recommendedName>
</protein>
<name>A0AA37VYZ4_9GAMM</name>
<proteinExistence type="inferred from homology"/>
<dbReference type="InterPro" id="IPR006685">
    <property type="entry name" value="MscS_channel_2nd"/>
</dbReference>
<evidence type="ECO:0000256" key="2">
    <source>
        <dbReference type="ARBA" id="ARBA00008017"/>
    </source>
</evidence>
<reference evidence="13" key="2">
    <citation type="submission" date="2023-01" db="EMBL/GenBank/DDBJ databases">
        <title>Draft genome sequence of Paraferrimonas sedimenticola strain NBRC 101628.</title>
        <authorList>
            <person name="Sun Q."/>
            <person name="Mori K."/>
        </authorList>
    </citation>
    <scope>NUCLEOTIDE SEQUENCE</scope>
    <source>
        <strain evidence="13">NBRC 101628</strain>
    </source>
</reference>
<evidence type="ECO:0000259" key="12">
    <source>
        <dbReference type="Pfam" id="PF21088"/>
    </source>
</evidence>
<dbReference type="InterPro" id="IPR011066">
    <property type="entry name" value="MscS_channel_C_sf"/>
</dbReference>
<feature type="signal peptide" evidence="9">
    <location>
        <begin position="1"/>
        <end position="25"/>
    </location>
</feature>
<feature type="coiled-coil region" evidence="8">
    <location>
        <begin position="18"/>
        <end position="45"/>
    </location>
</feature>
<accession>A0AA37VYZ4</accession>
<evidence type="ECO:0000313" key="14">
    <source>
        <dbReference type="Proteomes" id="UP001161422"/>
    </source>
</evidence>
<organism evidence="13 14">
    <name type="scientific">Paraferrimonas sedimenticola</name>
    <dbReference type="NCBI Taxonomy" id="375674"/>
    <lineage>
        <taxon>Bacteria</taxon>
        <taxon>Pseudomonadati</taxon>
        <taxon>Pseudomonadota</taxon>
        <taxon>Gammaproteobacteria</taxon>
        <taxon>Alteromonadales</taxon>
        <taxon>Ferrimonadaceae</taxon>
        <taxon>Paraferrimonas</taxon>
    </lineage>
</organism>
<dbReference type="GO" id="GO:0008381">
    <property type="term" value="F:mechanosensitive monoatomic ion channel activity"/>
    <property type="evidence" value="ECO:0007669"/>
    <property type="project" value="InterPro"/>
</dbReference>
<dbReference type="GO" id="GO:0005886">
    <property type="term" value="C:plasma membrane"/>
    <property type="evidence" value="ECO:0007669"/>
    <property type="project" value="UniProtKB-SubCell"/>
</dbReference>
<keyword evidence="9" id="KW-0732">Signal</keyword>
<evidence type="ECO:0000259" key="10">
    <source>
        <dbReference type="Pfam" id="PF00924"/>
    </source>
</evidence>
<evidence type="ECO:0000256" key="9">
    <source>
        <dbReference type="SAM" id="SignalP"/>
    </source>
</evidence>
<keyword evidence="7" id="KW-0407">Ion channel</keyword>
<dbReference type="InterPro" id="IPR049142">
    <property type="entry name" value="MS_channel_1st"/>
</dbReference>
<dbReference type="AlphaFoldDB" id="A0AA37VYZ4"/>